<keyword evidence="9" id="KW-1185">Reference proteome</keyword>
<evidence type="ECO:0000259" key="7">
    <source>
        <dbReference type="PROSITE" id="PS50850"/>
    </source>
</evidence>
<feature type="transmembrane region" description="Helical" evidence="6">
    <location>
        <begin position="329"/>
        <end position="347"/>
    </location>
</feature>
<dbReference type="Gene3D" id="1.20.1250.20">
    <property type="entry name" value="MFS general substrate transporter like domains"/>
    <property type="match status" value="1"/>
</dbReference>
<dbReference type="PANTHER" id="PTHR43124">
    <property type="entry name" value="PURINE EFFLUX PUMP PBUE"/>
    <property type="match status" value="1"/>
</dbReference>
<dbReference type="RefSeq" id="WP_108893596.1">
    <property type="nucleotide sequence ID" value="NZ_ONZF01000003.1"/>
</dbReference>
<name>A0A2R8BUC0_9RHOB</name>
<feature type="domain" description="Major facilitator superfamily (MFS) profile" evidence="7">
    <location>
        <begin position="12"/>
        <end position="375"/>
    </location>
</feature>
<dbReference type="InterPro" id="IPR036259">
    <property type="entry name" value="MFS_trans_sf"/>
</dbReference>
<feature type="transmembrane region" description="Helical" evidence="6">
    <location>
        <begin position="167"/>
        <end position="187"/>
    </location>
</feature>
<evidence type="ECO:0000313" key="9">
    <source>
        <dbReference type="Proteomes" id="UP000244912"/>
    </source>
</evidence>
<evidence type="ECO:0000256" key="4">
    <source>
        <dbReference type="ARBA" id="ARBA00022989"/>
    </source>
</evidence>
<feature type="transmembrane region" description="Helical" evidence="6">
    <location>
        <begin position="267"/>
        <end position="285"/>
    </location>
</feature>
<feature type="transmembrane region" description="Helical" evidence="6">
    <location>
        <begin position="212"/>
        <end position="235"/>
    </location>
</feature>
<feature type="transmembrane region" description="Helical" evidence="6">
    <location>
        <begin position="241"/>
        <end position="260"/>
    </location>
</feature>
<reference evidence="9" key="1">
    <citation type="submission" date="2018-03" db="EMBL/GenBank/DDBJ databases">
        <authorList>
            <person name="Rodrigo-Torres L."/>
            <person name="Arahal R. D."/>
            <person name="Lucena T."/>
        </authorList>
    </citation>
    <scope>NUCLEOTIDE SEQUENCE [LARGE SCALE GENOMIC DNA]</scope>
    <source>
        <strain evidence="9">CECT 8504</strain>
    </source>
</reference>
<proteinExistence type="predicted"/>
<dbReference type="Proteomes" id="UP000244912">
    <property type="component" value="Unassembled WGS sequence"/>
</dbReference>
<comment type="subcellular location">
    <subcellularLocation>
        <location evidence="1">Cell membrane</location>
        <topology evidence="1">Multi-pass membrane protein</topology>
    </subcellularLocation>
</comment>
<dbReference type="EMBL" id="ONZF01000003">
    <property type="protein sequence ID" value="SPJ23725.1"/>
    <property type="molecule type" value="Genomic_DNA"/>
</dbReference>
<evidence type="ECO:0000256" key="5">
    <source>
        <dbReference type="ARBA" id="ARBA00023136"/>
    </source>
</evidence>
<feature type="transmembrane region" description="Helical" evidence="6">
    <location>
        <begin position="111"/>
        <end position="128"/>
    </location>
</feature>
<dbReference type="SUPFAM" id="SSF103473">
    <property type="entry name" value="MFS general substrate transporter"/>
    <property type="match status" value="1"/>
</dbReference>
<accession>A0A2R8BUC0</accession>
<dbReference type="InterPro" id="IPR020846">
    <property type="entry name" value="MFS_dom"/>
</dbReference>
<feature type="transmembrane region" description="Helical" evidence="6">
    <location>
        <begin position="78"/>
        <end position="99"/>
    </location>
</feature>
<keyword evidence="5 6" id="KW-0472">Membrane</keyword>
<keyword evidence="4 6" id="KW-1133">Transmembrane helix</keyword>
<dbReference type="PROSITE" id="PS50850">
    <property type="entry name" value="MFS"/>
    <property type="match status" value="1"/>
</dbReference>
<feature type="transmembrane region" description="Helical" evidence="6">
    <location>
        <begin position="291"/>
        <end position="309"/>
    </location>
</feature>
<dbReference type="Pfam" id="PF07690">
    <property type="entry name" value="MFS_1"/>
    <property type="match status" value="1"/>
</dbReference>
<feature type="transmembrane region" description="Helical" evidence="6">
    <location>
        <begin position="12"/>
        <end position="28"/>
    </location>
</feature>
<protein>
    <recommendedName>
        <fullName evidence="7">Major facilitator superfamily (MFS) profile domain-containing protein</fullName>
    </recommendedName>
</protein>
<dbReference type="InterPro" id="IPR050189">
    <property type="entry name" value="MFS_Efflux_Transporters"/>
</dbReference>
<dbReference type="AlphaFoldDB" id="A0A2R8BUC0"/>
<gene>
    <name evidence="8" type="ORF">PAA8504_01540</name>
</gene>
<dbReference type="GO" id="GO:0022857">
    <property type="term" value="F:transmembrane transporter activity"/>
    <property type="evidence" value="ECO:0007669"/>
    <property type="project" value="InterPro"/>
</dbReference>
<dbReference type="GO" id="GO:0005886">
    <property type="term" value="C:plasma membrane"/>
    <property type="evidence" value="ECO:0007669"/>
    <property type="project" value="UniProtKB-SubCell"/>
</dbReference>
<feature type="transmembrane region" description="Helical" evidence="6">
    <location>
        <begin position="353"/>
        <end position="372"/>
    </location>
</feature>
<organism evidence="8 9">
    <name type="scientific">Palleronia abyssalis</name>
    <dbReference type="NCBI Taxonomy" id="1501240"/>
    <lineage>
        <taxon>Bacteria</taxon>
        <taxon>Pseudomonadati</taxon>
        <taxon>Pseudomonadota</taxon>
        <taxon>Alphaproteobacteria</taxon>
        <taxon>Rhodobacterales</taxon>
        <taxon>Roseobacteraceae</taxon>
        <taxon>Palleronia</taxon>
    </lineage>
</organism>
<dbReference type="PANTHER" id="PTHR43124:SF3">
    <property type="entry name" value="CHLORAMPHENICOL EFFLUX PUMP RV0191"/>
    <property type="match status" value="1"/>
</dbReference>
<sequence length="386" mass="40337">MPHVPDRSDWPLILLLFTAGLLAAWQFAKISLLLPVVAIRYGSSPADVAWLVSIVGLVGIVLGAVAGNVVASLGARRVLLFALWLGAALSAIQMVWLPIPLLALTRVLEGMSHTLIVVAAPTLIAGAASESGRPVAMGLWAMFFGVAFALGAVVFPPLVARFGLDGLFLAHAVGLAWIAMIIGPLLAPQPRQRILFAPLDLHRRIYIAPNRAMPGLCFVFYTVLFVALVTLLPVALDRPGLAVSLPLLSLLGTFGAGWLSKRFPPQSVTAAGFVCTAGFAAAGWFGGTWPIFGLFTTMGLVPGACFALIPHLNRTVADQALSTGGIAQMGNVGTTLGTPIFAAALGVGGPPTLWLGTMVIAFGGLGTLWALSRKAANYGTERTRVH</sequence>
<keyword evidence="3 6" id="KW-0812">Transmembrane</keyword>
<keyword evidence="2" id="KW-1003">Cell membrane</keyword>
<evidence type="ECO:0000256" key="6">
    <source>
        <dbReference type="SAM" id="Phobius"/>
    </source>
</evidence>
<dbReference type="InterPro" id="IPR011701">
    <property type="entry name" value="MFS"/>
</dbReference>
<feature type="transmembrane region" description="Helical" evidence="6">
    <location>
        <begin position="48"/>
        <end position="71"/>
    </location>
</feature>
<evidence type="ECO:0000313" key="8">
    <source>
        <dbReference type="EMBL" id="SPJ23725.1"/>
    </source>
</evidence>
<dbReference type="OrthoDB" id="6095882at2"/>
<evidence type="ECO:0000256" key="2">
    <source>
        <dbReference type="ARBA" id="ARBA00022475"/>
    </source>
</evidence>
<evidence type="ECO:0000256" key="1">
    <source>
        <dbReference type="ARBA" id="ARBA00004651"/>
    </source>
</evidence>
<feature type="transmembrane region" description="Helical" evidence="6">
    <location>
        <begin position="135"/>
        <end position="155"/>
    </location>
</feature>
<evidence type="ECO:0000256" key="3">
    <source>
        <dbReference type="ARBA" id="ARBA00022692"/>
    </source>
</evidence>